<sequence length="232" mass="24668">MGRPTSLLAHQAEFIPISSSARLQLNRSTSSLVREYRPALISVGLGLAATCHHSRARGIWNYSQPTSLLAHAIARTVRVSRTVISPLSAFPVEITAASQLQSTSSSCRAYSAVASASTLDVTARTSSTASRLASALVAHASRSPPVSCRALPLFRQDLAGSVPASPPSSRWPAPFVQLSPSRWYGVSGDRPPFARRSLSVVLPSISAPRRSLFADVLCPSSFEASTRVLCDL</sequence>
<dbReference type="Proteomes" id="UP001497516">
    <property type="component" value="Chromosome 5"/>
</dbReference>
<accession>A0AAV2ERP2</accession>
<protein>
    <submittedName>
        <fullName evidence="1">Uncharacterized protein</fullName>
    </submittedName>
</protein>
<dbReference type="EMBL" id="OZ034818">
    <property type="protein sequence ID" value="CAL1388653.1"/>
    <property type="molecule type" value="Genomic_DNA"/>
</dbReference>
<reference evidence="1 2" key="1">
    <citation type="submission" date="2024-04" db="EMBL/GenBank/DDBJ databases">
        <authorList>
            <person name="Fracassetti M."/>
        </authorList>
    </citation>
    <scope>NUCLEOTIDE SEQUENCE [LARGE SCALE GENOMIC DNA]</scope>
</reference>
<keyword evidence="2" id="KW-1185">Reference proteome</keyword>
<dbReference type="AlphaFoldDB" id="A0AAV2ERP2"/>
<evidence type="ECO:0000313" key="1">
    <source>
        <dbReference type="EMBL" id="CAL1388653.1"/>
    </source>
</evidence>
<gene>
    <name evidence="1" type="ORF">LTRI10_LOCUS29573</name>
</gene>
<name>A0AAV2ERP2_9ROSI</name>
<proteinExistence type="predicted"/>
<organism evidence="1 2">
    <name type="scientific">Linum trigynum</name>
    <dbReference type="NCBI Taxonomy" id="586398"/>
    <lineage>
        <taxon>Eukaryota</taxon>
        <taxon>Viridiplantae</taxon>
        <taxon>Streptophyta</taxon>
        <taxon>Embryophyta</taxon>
        <taxon>Tracheophyta</taxon>
        <taxon>Spermatophyta</taxon>
        <taxon>Magnoliopsida</taxon>
        <taxon>eudicotyledons</taxon>
        <taxon>Gunneridae</taxon>
        <taxon>Pentapetalae</taxon>
        <taxon>rosids</taxon>
        <taxon>fabids</taxon>
        <taxon>Malpighiales</taxon>
        <taxon>Linaceae</taxon>
        <taxon>Linum</taxon>
    </lineage>
</organism>
<evidence type="ECO:0000313" key="2">
    <source>
        <dbReference type="Proteomes" id="UP001497516"/>
    </source>
</evidence>